<evidence type="ECO:0008006" key="4">
    <source>
        <dbReference type="Google" id="ProtNLM"/>
    </source>
</evidence>
<accession>A0A2A2M3H1</accession>
<keyword evidence="3" id="KW-1185">Reference proteome</keyword>
<dbReference type="EMBL" id="LIAE01005851">
    <property type="protein sequence ID" value="PAV92969.1"/>
    <property type="molecule type" value="Genomic_DNA"/>
</dbReference>
<comment type="caution">
    <text evidence="2">The sequence shown here is derived from an EMBL/GenBank/DDBJ whole genome shotgun (WGS) entry which is preliminary data.</text>
</comment>
<reference evidence="2 3" key="1">
    <citation type="journal article" date="2017" name="Curr. Biol.">
        <title>Genome architecture and evolution of a unichromosomal asexual nematode.</title>
        <authorList>
            <person name="Fradin H."/>
            <person name="Zegar C."/>
            <person name="Gutwein M."/>
            <person name="Lucas J."/>
            <person name="Kovtun M."/>
            <person name="Corcoran D."/>
            <person name="Baugh L.R."/>
            <person name="Kiontke K."/>
            <person name="Gunsalus K."/>
            <person name="Fitch D.H."/>
            <person name="Piano F."/>
        </authorList>
    </citation>
    <scope>NUCLEOTIDE SEQUENCE [LARGE SCALE GENOMIC DNA]</scope>
    <source>
        <strain evidence="2">PF1309</strain>
    </source>
</reference>
<name>A0A2A2M3H1_9BILA</name>
<feature type="chain" id="PRO_5012155127" description="Tetratricopeptide repeat protein" evidence="1">
    <location>
        <begin position="22"/>
        <end position="121"/>
    </location>
</feature>
<evidence type="ECO:0000313" key="3">
    <source>
        <dbReference type="Proteomes" id="UP000218231"/>
    </source>
</evidence>
<proteinExistence type="predicted"/>
<gene>
    <name evidence="2" type="ORF">WR25_12020</name>
</gene>
<dbReference type="Gene3D" id="1.25.40.10">
    <property type="entry name" value="Tetratricopeptide repeat domain"/>
    <property type="match status" value="1"/>
</dbReference>
<dbReference type="InterPro" id="IPR011990">
    <property type="entry name" value="TPR-like_helical_dom_sf"/>
</dbReference>
<keyword evidence="1" id="KW-0732">Signal</keyword>
<sequence>MRVIVPALLASAALLLASVQAASPAQEVVQPLPGTTDADRLAEQMRALAANPRDLNALVAAADLSLSLGDLSGAASLYARAEKVSPNDPRIKAGEGAILVRPRRRDMTCAVMPAIAASPTI</sequence>
<protein>
    <recommendedName>
        <fullName evidence="4">Tetratricopeptide repeat protein</fullName>
    </recommendedName>
</protein>
<evidence type="ECO:0000256" key="1">
    <source>
        <dbReference type="SAM" id="SignalP"/>
    </source>
</evidence>
<evidence type="ECO:0000313" key="2">
    <source>
        <dbReference type="EMBL" id="PAV92969.1"/>
    </source>
</evidence>
<organism evidence="2 3">
    <name type="scientific">Diploscapter pachys</name>
    <dbReference type="NCBI Taxonomy" id="2018661"/>
    <lineage>
        <taxon>Eukaryota</taxon>
        <taxon>Metazoa</taxon>
        <taxon>Ecdysozoa</taxon>
        <taxon>Nematoda</taxon>
        <taxon>Chromadorea</taxon>
        <taxon>Rhabditida</taxon>
        <taxon>Rhabditina</taxon>
        <taxon>Rhabditomorpha</taxon>
        <taxon>Rhabditoidea</taxon>
        <taxon>Rhabditidae</taxon>
        <taxon>Diploscapter</taxon>
    </lineage>
</organism>
<dbReference type="AlphaFoldDB" id="A0A2A2M3H1"/>
<dbReference type="SUPFAM" id="SSF48452">
    <property type="entry name" value="TPR-like"/>
    <property type="match status" value="1"/>
</dbReference>
<feature type="signal peptide" evidence="1">
    <location>
        <begin position="1"/>
        <end position="21"/>
    </location>
</feature>
<dbReference type="Proteomes" id="UP000218231">
    <property type="component" value="Unassembled WGS sequence"/>
</dbReference>